<keyword evidence="1" id="KW-0732">Signal</keyword>
<dbReference type="InterPro" id="IPR019861">
    <property type="entry name" value="PorP/SprF_Bacteroidetes"/>
</dbReference>
<gene>
    <name evidence="2" type="ORF">NCTC11179_02866</name>
    <name evidence="3" type="ORF">NCTC11179_02869</name>
</gene>
<dbReference type="Proteomes" id="UP000255024">
    <property type="component" value="Unassembled WGS sequence"/>
</dbReference>
<dbReference type="EMBL" id="UGQL01000002">
    <property type="protein sequence ID" value="STZ69360.1"/>
    <property type="molecule type" value="Genomic_DNA"/>
</dbReference>
<evidence type="ECO:0000313" key="2">
    <source>
        <dbReference type="EMBL" id="STZ69360.1"/>
    </source>
</evidence>
<dbReference type="RefSeq" id="WP_115092121.1">
    <property type="nucleotide sequence ID" value="NZ_CP068107.1"/>
</dbReference>
<name>A0A378U4G8_MYROD</name>
<sequence>MKKIYLTLGVLSLLSCLEVKAQQNPQYTQYMYNMSVVNPAYAGSKDAVSMGALYRKQWAGFDGAPETGTFFINSRVGKKVGVGLSFINDRIGPVTENNIYGDFSYTLELGGVHKLALGIKAGATFHSANLFSDIGDGYTIDPYDPAFGEDSKSTLFNAGIGAYYYTDKYFIGLGVPNMIKEYYLNYDGKDFGQREIHMYLNGGYVFDLNQDWKLKPSTMIKYAMNSPVSFDLNMNVMYLNKIEAGVSYRLEDAVGGMINYRVTPQLRVGYAYDYITSDINKVAKGSHEFMVLYDIFLSKKVSSSSRYF</sequence>
<evidence type="ECO:0000313" key="4">
    <source>
        <dbReference type="Proteomes" id="UP000255024"/>
    </source>
</evidence>
<keyword evidence="4" id="KW-1185">Reference proteome</keyword>
<dbReference type="NCBIfam" id="TIGR03519">
    <property type="entry name" value="T9SS_PorP_fam"/>
    <property type="match status" value="1"/>
</dbReference>
<proteinExistence type="predicted"/>
<reference evidence="2 4" key="1">
    <citation type="submission" date="2018-06" db="EMBL/GenBank/DDBJ databases">
        <authorList>
            <consortium name="Pathogen Informatics"/>
            <person name="Doyle S."/>
        </authorList>
    </citation>
    <scope>NUCLEOTIDE SEQUENCE [LARGE SCALE GENOMIC DNA]</scope>
    <source>
        <strain evidence="2 4">NCTC11179</strain>
    </source>
</reference>
<dbReference type="InterPro" id="IPR036709">
    <property type="entry name" value="Autotransporte_beta_dom_sf"/>
</dbReference>
<dbReference type="Pfam" id="PF11751">
    <property type="entry name" value="PorP_SprF"/>
    <property type="match status" value="1"/>
</dbReference>
<feature type="chain" id="PRO_5039986852" evidence="1">
    <location>
        <begin position="22"/>
        <end position="308"/>
    </location>
</feature>
<dbReference type="PROSITE" id="PS51257">
    <property type="entry name" value="PROKAR_LIPOPROTEIN"/>
    <property type="match status" value="1"/>
</dbReference>
<accession>A0A378U4G8</accession>
<organism evidence="2 4">
    <name type="scientific">Myroides odoratus</name>
    <name type="common">Flavobacterium odoratum</name>
    <dbReference type="NCBI Taxonomy" id="256"/>
    <lineage>
        <taxon>Bacteria</taxon>
        <taxon>Pseudomonadati</taxon>
        <taxon>Bacteroidota</taxon>
        <taxon>Flavobacteriia</taxon>
        <taxon>Flavobacteriales</taxon>
        <taxon>Flavobacteriaceae</taxon>
        <taxon>Myroides</taxon>
    </lineage>
</organism>
<protein>
    <submittedName>
        <fullName evidence="2">Bacteroidetes-specific putative membrane protein</fullName>
    </submittedName>
</protein>
<dbReference type="EMBL" id="UGQL01000002">
    <property type="protein sequence ID" value="STZ69363.1"/>
    <property type="molecule type" value="Genomic_DNA"/>
</dbReference>
<evidence type="ECO:0000313" key="3">
    <source>
        <dbReference type="EMBL" id="STZ69363.1"/>
    </source>
</evidence>
<feature type="signal peptide" evidence="1">
    <location>
        <begin position="1"/>
        <end position="21"/>
    </location>
</feature>
<dbReference type="SUPFAM" id="SSF103515">
    <property type="entry name" value="Autotransporter"/>
    <property type="match status" value="1"/>
</dbReference>
<evidence type="ECO:0000256" key="1">
    <source>
        <dbReference type="SAM" id="SignalP"/>
    </source>
</evidence>
<dbReference type="AlphaFoldDB" id="A0A378U4G8"/>